<dbReference type="PANTHER" id="PTHR33930:SF2">
    <property type="entry name" value="BLR3452 PROTEIN"/>
    <property type="match status" value="1"/>
</dbReference>
<dbReference type="PANTHER" id="PTHR33930">
    <property type="entry name" value="ALKYL HYDROPEROXIDE REDUCTASE AHPD"/>
    <property type="match status" value="1"/>
</dbReference>
<dbReference type="AlphaFoldDB" id="A0A645B1B1"/>
<evidence type="ECO:0000259" key="2">
    <source>
        <dbReference type="Pfam" id="PF02627"/>
    </source>
</evidence>
<dbReference type="InterPro" id="IPR004675">
    <property type="entry name" value="AhpD_core"/>
</dbReference>
<reference evidence="3" key="1">
    <citation type="submission" date="2019-08" db="EMBL/GenBank/DDBJ databases">
        <authorList>
            <person name="Kucharzyk K."/>
            <person name="Murdoch R.W."/>
            <person name="Higgins S."/>
            <person name="Loffler F."/>
        </authorList>
    </citation>
    <scope>NUCLEOTIDE SEQUENCE</scope>
</reference>
<name>A0A645B1B1_9ZZZZ</name>
<dbReference type="InterPro" id="IPR029032">
    <property type="entry name" value="AhpD-like"/>
</dbReference>
<proteinExistence type="predicted"/>
<dbReference type="Pfam" id="PF02627">
    <property type="entry name" value="CMD"/>
    <property type="match status" value="1"/>
</dbReference>
<evidence type="ECO:0000256" key="1">
    <source>
        <dbReference type="SAM" id="MobiDB-lite"/>
    </source>
</evidence>
<feature type="domain" description="Carboxymuconolactone decarboxylase-like" evidence="2">
    <location>
        <begin position="49"/>
        <end position="111"/>
    </location>
</feature>
<gene>
    <name evidence="3" type="ORF">SDC9_103770</name>
</gene>
<feature type="region of interest" description="Disordered" evidence="1">
    <location>
        <begin position="1"/>
        <end position="46"/>
    </location>
</feature>
<dbReference type="InterPro" id="IPR003779">
    <property type="entry name" value="CMD-like"/>
</dbReference>
<accession>A0A645B1B1</accession>
<comment type="caution">
    <text evidence="3">The sequence shown here is derived from an EMBL/GenBank/DDBJ whole genome shotgun (WGS) entry which is preliminary data.</text>
</comment>
<feature type="compositionally biased region" description="Basic and acidic residues" evidence="1">
    <location>
        <begin position="1"/>
        <end position="20"/>
    </location>
</feature>
<sequence>MSQGNFHDDDQLQERDEADHLQPGTAACQRSTGHEELHGNGQSRHRRWALDAKTKELIALAIGVATRCDGCIGFHAKALARLGATKAEVHETLGVAVYMGGGPSAMYAANAGAAFDEFMAETPSNSLPVER</sequence>
<dbReference type="EMBL" id="VSSQ01016015">
    <property type="protein sequence ID" value="MPM56953.1"/>
    <property type="molecule type" value="Genomic_DNA"/>
</dbReference>
<organism evidence="3">
    <name type="scientific">bioreactor metagenome</name>
    <dbReference type="NCBI Taxonomy" id="1076179"/>
    <lineage>
        <taxon>unclassified sequences</taxon>
        <taxon>metagenomes</taxon>
        <taxon>ecological metagenomes</taxon>
    </lineage>
</organism>
<dbReference type="NCBIfam" id="TIGR00778">
    <property type="entry name" value="ahpD_dom"/>
    <property type="match status" value="1"/>
</dbReference>
<dbReference type="GO" id="GO:0051920">
    <property type="term" value="F:peroxiredoxin activity"/>
    <property type="evidence" value="ECO:0007669"/>
    <property type="project" value="InterPro"/>
</dbReference>
<evidence type="ECO:0000313" key="3">
    <source>
        <dbReference type="EMBL" id="MPM56953.1"/>
    </source>
</evidence>
<dbReference type="Gene3D" id="1.20.1290.10">
    <property type="entry name" value="AhpD-like"/>
    <property type="match status" value="1"/>
</dbReference>
<dbReference type="SUPFAM" id="SSF69118">
    <property type="entry name" value="AhpD-like"/>
    <property type="match status" value="1"/>
</dbReference>
<protein>
    <recommendedName>
        <fullName evidence="2">Carboxymuconolactone decarboxylase-like domain-containing protein</fullName>
    </recommendedName>
</protein>